<evidence type="ECO:0000256" key="7">
    <source>
        <dbReference type="ARBA" id="ARBA00022840"/>
    </source>
</evidence>
<name>A0A1N6X523_9RHOB</name>
<dbReference type="EC" id="2.7.13.3" evidence="2"/>
<dbReference type="RefSeq" id="WP_223191451.1">
    <property type="nucleotide sequence ID" value="NZ_FTMK01000019.1"/>
</dbReference>
<dbReference type="SMART" id="SM00911">
    <property type="entry name" value="HWE_HK"/>
    <property type="match status" value="1"/>
</dbReference>
<gene>
    <name evidence="9" type="ORF">SAMN05421641_11944</name>
</gene>
<evidence type="ECO:0000256" key="4">
    <source>
        <dbReference type="ARBA" id="ARBA00022679"/>
    </source>
</evidence>
<dbReference type="AlphaFoldDB" id="A0A1N6X523"/>
<dbReference type="PANTHER" id="PTHR41523:SF7">
    <property type="entry name" value="HISTIDINE KINASE"/>
    <property type="match status" value="1"/>
</dbReference>
<evidence type="ECO:0000256" key="1">
    <source>
        <dbReference type="ARBA" id="ARBA00000085"/>
    </source>
</evidence>
<sequence>MDIATGGSVHFLDGGGEMAQAIRAHDWTTSELGTPDTWPSALKIALGMALNSKFPKSIIWGPGLTTFYNDAFRPILGDKGHVLGRSFAEIWHEVWDQIGPIAERAYAGEATFIEDFPLVIDRYGYPEQCHFTFCYSPIRDETGVVRGMIDTVIETTGKVEASRQLQLVNGELGHRIKNTLTVVSAIVNQTMHRHPGAEARDVLRQRIGALAQAQTLLTQSGALDVELNQVVQQALAPFRTGERRFHIAGPPIKLSAKQALTLAMAINELATNALKYGALSVPLGRVELNWTGGAPGSRDPFRLSWAEIGGPPVAAGATRGFGSLIIEDVLAQDFMGETIISHDPAGLRCELRSTMERLGAGPGMRG</sequence>
<dbReference type="Proteomes" id="UP000323956">
    <property type="component" value="Unassembled WGS sequence"/>
</dbReference>
<dbReference type="Pfam" id="PF07536">
    <property type="entry name" value="HWE_HK"/>
    <property type="match status" value="1"/>
</dbReference>
<dbReference type="Gene3D" id="3.30.565.10">
    <property type="entry name" value="Histidine kinase-like ATPase, C-terminal domain"/>
    <property type="match status" value="1"/>
</dbReference>
<comment type="catalytic activity">
    <reaction evidence="1">
        <text>ATP + protein L-histidine = ADP + protein N-phospho-L-histidine.</text>
        <dbReference type="EC" id="2.7.13.3"/>
    </reaction>
</comment>
<proteinExistence type="predicted"/>
<keyword evidence="6 9" id="KW-0418">Kinase</keyword>
<reference evidence="9 10" key="1">
    <citation type="submission" date="2017-01" db="EMBL/GenBank/DDBJ databases">
        <authorList>
            <person name="Varghese N."/>
            <person name="Submissions S."/>
        </authorList>
    </citation>
    <scope>NUCLEOTIDE SEQUENCE [LARGE SCALE GENOMIC DNA]</scope>
    <source>
        <strain evidence="9 10">ATCC 700171</strain>
    </source>
</reference>
<keyword evidence="7" id="KW-0067">ATP-binding</keyword>
<dbReference type="PANTHER" id="PTHR41523">
    <property type="entry name" value="TWO-COMPONENT SYSTEM SENSOR PROTEIN"/>
    <property type="match status" value="1"/>
</dbReference>
<evidence type="ECO:0000313" key="10">
    <source>
        <dbReference type="Proteomes" id="UP000323956"/>
    </source>
</evidence>
<evidence type="ECO:0000256" key="2">
    <source>
        <dbReference type="ARBA" id="ARBA00012438"/>
    </source>
</evidence>
<feature type="domain" description="Signal transduction histidine kinase HWE region" evidence="8">
    <location>
        <begin position="171"/>
        <end position="251"/>
    </location>
</feature>
<dbReference type="GO" id="GO:0005524">
    <property type="term" value="F:ATP binding"/>
    <property type="evidence" value="ECO:0007669"/>
    <property type="project" value="UniProtKB-KW"/>
</dbReference>
<evidence type="ECO:0000256" key="6">
    <source>
        <dbReference type="ARBA" id="ARBA00022777"/>
    </source>
</evidence>
<keyword evidence="5" id="KW-0547">Nucleotide-binding</keyword>
<dbReference type="EMBL" id="FTMK01000019">
    <property type="protein sequence ID" value="SIQ97425.1"/>
    <property type="molecule type" value="Genomic_DNA"/>
</dbReference>
<accession>A0A1N6X523</accession>
<dbReference type="GO" id="GO:0004673">
    <property type="term" value="F:protein histidine kinase activity"/>
    <property type="evidence" value="ECO:0007669"/>
    <property type="project" value="UniProtKB-EC"/>
</dbReference>
<organism evidence="9 10">
    <name type="scientific">Paracoccus thiocyanatus</name>
    <dbReference type="NCBI Taxonomy" id="34006"/>
    <lineage>
        <taxon>Bacteria</taxon>
        <taxon>Pseudomonadati</taxon>
        <taxon>Pseudomonadota</taxon>
        <taxon>Alphaproteobacteria</taxon>
        <taxon>Rhodobacterales</taxon>
        <taxon>Paracoccaceae</taxon>
        <taxon>Paracoccus</taxon>
    </lineage>
</organism>
<protein>
    <recommendedName>
        <fullName evidence="2">histidine kinase</fullName>
        <ecNumber evidence="2">2.7.13.3</ecNumber>
    </recommendedName>
</protein>
<evidence type="ECO:0000256" key="5">
    <source>
        <dbReference type="ARBA" id="ARBA00022741"/>
    </source>
</evidence>
<dbReference type="InterPro" id="IPR011102">
    <property type="entry name" value="Sig_transdc_His_kinase_HWE"/>
</dbReference>
<evidence type="ECO:0000256" key="3">
    <source>
        <dbReference type="ARBA" id="ARBA00022553"/>
    </source>
</evidence>
<dbReference type="InterPro" id="IPR036890">
    <property type="entry name" value="HATPase_C_sf"/>
</dbReference>
<keyword evidence="3" id="KW-0597">Phosphoprotein</keyword>
<evidence type="ECO:0000313" key="9">
    <source>
        <dbReference type="EMBL" id="SIQ97425.1"/>
    </source>
</evidence>
<evidence type="ECO:0000259" key="8">
    <source>
        <dbReference type="SMART" id="SM00911"/>
    </source>
</evidence>
<keyword evidence="4" id="KW-0808">Transferase</keyword>
<dbReference type="Gene3D" id="3.30.450.20">
    <property type="entry name" value="PAS domain"/>
    <property type="match status" value="1"/>
</dbReference>